<dbReference type="RefSeq" id="XP_030997118.1">
    <property type="nucleotide sequence ID" value="XM_031138793.1"/>
</dbReference>
<evidence type="ECO:0000259" key="3">
    <source>
        <dbReference type="Pfam" id="PF09130"/>
    </source>
</evidence>
<evidence type="ECO:0000313" key="4">
    <source>
        <dbReference type="EMBL" id="TPX15407.1"/>
    </source>
</evidence>
<dbReference type="GO" id="GO:0140673">
    <property type="term" value="P:transcription elongation-coupled chromatin remodeling"/>
    <property type="evidence" value="ECO:0007669"/>
    <property type="project" value="TreeGrafter"/>
</dbReference>
<keyword evidence="5" id="KW-1185">Reference proteome</keyword>
<accession>A0A507B6J7</accession>
<gene>
    <name evidence="4" type="ORF">E0L32_004387</name>
</gene>
<dbReference type="EMBL" id="SKBQ01000021">
    <property type="protein sequence ID" value="TPX15407.1"/>
    <property type="molecule type" value="Genomic_DNA"/>
</dbReference>
<dbReference type="Gene3D" id="3.40.50.720">
    <property type="entry name" value="NAD(P)-binding Rossmann-like Domain"/>
    <property type="match status" value="1"/>
</dbReference>
<dbReference type="AlphaFoldDB" id="A0A507B6J7"/>
<dbReference type="Proteomes" id="UP000319257">
    <property type="component" value="Unassembled WGS sequence"/>
</dbReference>
<dbReference type="PANTHER" id="PTHR43580:SF2">
    <property type="entry name" value="CYTOKINE-LIKE NUCLEAR FACTOR N-PAC"/>
    <property type="match status" value="1"/>
</dbReference>
<evidence type="ECO:0000313" key="5">
    <source>
        <dbReference type="Proteomes" id="UP000319257"/>
    </source>
</evidence>
<dbReference type="InterPro" id="IPR008927">
    <property type="entry name" value="6-PGluconate_DH-like_C_sf"/>
</dbReference>
<comment type="caution">
    <text evidence="4">The sequence shown here is derived from an EMBL/GenBank/DDBJ whole genome shotgun (WGS) entry which is preliminary data.</text>
</comment>
<protein>
    <recommendedName>
        <fullName evidence="6">6-phosphogluconate dehydrogenase C-terminal domain-like protein</fullName>
    </recommendedName>
</protein>
<dbReference type="Pfam" id="PF03446">
    <property type="entry name" value="NAD_binding_2"/>
    <property type="match status" value="1"/>
</dbReference>
<dbReference type="GO" id="GO:0000785">
    <property type="term" value="C:chromatin"/>
    <property type="evidence" value="ECO:0007669"/>
    <property type="project" value="TreeGrafter"/>
</dbReference>
<dbReference type="GO" id="GO:0031491">
    <property type="term" value="F:nucleosome binding"/>
    <property type="evidence" value="ECO:0007669"/>
    <property type="project" value="TreeGrafter"/>
</dbReference>
<dbReference type="InterPro" id="IPR036291">
    <property type="entry name" value="NAD(P)-bd_dom_sf"/>
</dbReference>
<dbReference type="PANTHER" id="PTHR43580">
    <property type="entry name" value="OXIDOREDUCTASE GLYR1-RELATED"/>
    <property type="match status" value="1"/>
</dbReference>
<proteinExistence type="inferred from homology"/>
<dbReference type="Pfam" id="PF09130">
    <property type="entry name" value="DUF1932"/>
    <property type="match status" value="1"/>
</dbReference>
<reference evidence="4 5" key="1">
    <citation type="submission" date="2019-06" db="EMBL/GenBank/DDBJ databases">
        <title>Draft genome sequence of the filamentous fungus Phialemoniopsis curvata isolated from diesel fuel.</title>
        <authorList>
            <person name="Varaljay V.A."/>
            <person name="Lyon W.J."/>
            <person name="Crouch A.L."/>
            <person name="Drake C.E."/>
            <person name="Hollomon J.M."/>
            <person name="Nadeau L.J."/>
            <person name="Nunn H.S."/>
            <person name="Stevenson B.S."/>
            <person name="Bojanowski C.L."/>
            <person name="Crookes-Goodson W.J."/>
        </authorList>
    </citation>
    <scope>NUCLEOTIDE SEQUENCE [LARGE SCALE GENOMIC DNA]</scope>
    <source>
        <strain evidence="4 5">D216</strain>
    </source>
</reference>
<comment type="similarity">
    <text evidence="1">Belongs to the HIBADH-related family. NP60 subfamily.</text>
</comment>
<evidence type="ECO:0000259" key="2">
    <source>
        <dbReference type="Pfam" id="PF03446"/>
    </source>
</evidence>
<evidence type="ECO:0008006" key="6">
    <source>
        <dbReference type="Google" id="ProtNLM"/>
    </source>
</evidence>
<feature type="domain" description="Phosphogluconate dehydrogenase NAD-binding putative C-terminal" evidence="3">
    <location>
        <begin position="703"/>
        <end position="775"/>
    </location>
</feature>
<dbReference type="GO" id="GO:0050661">
    <property type="term" value="F:NADP binding"/>
    <property type="evidence" value="ECO:0007669"/>
    <property type="project" value="InterPro"/>
</dbReference>
<dbReference type="STRING" id="1093900.A0A507B6J7"/>
<dbReference type="InterPro" id="IPR015814">
    <property type="entry name" value="Pgluconate_DH_NAD-bd_C"/>
</dbReference>
<dbReference type="Gene3D" id="1.10.1040.10">
    <property type="entry name" value="N-(1-d-carboxylethyl)-l-norvaline Dehydrogenase, domain 2"/>
    <property type="match status" value="1"/>
</dbReference>
<dbReference type="SUPFAM" id="SSF51735">
    <property type="entry name" value="NAD(P)-binding Rossmann-fold domains"/>
    <property type="match status" value="1"/>
</dbReference>
<dbReference type="OrthoDB" id="1744869at2759"/>
<sequence>MLLSRFSPQAALRPRPGCVRWRSSIHACQSGRFSVLTQGAATKQAILDHIKNDAHDATLQFSHGLATRKSDSAVILASRQYATWLEDPGFMGPLLQQFFGQSQGETTSQEVSVLGAVVDGLCPLQPSVMPRTGFSILHGNQDEILPDLWVGKREYKFRAAEVQASIAVSFRPLLGDFHPLNVTIPLAQTIFQNGRPSTLLATRWKAGLSGSYELQSLIEKDSQVIVPSLASIQAHASVSVPLYPISTPRQIVSGLGNIVRQVDIEGKASPASQELEATIPKLLDRRARLNPDLEPTPLAVWALIIPADLTESYIAAQTDTASDAESDMAEDFARSFSNLFASGCHLHRVLSGGGGWGAKQGLLSLDPQTRYMTAGNEDIESFISSFRGESTSDSIVTPGNYIQFFVQPMPNKTEELAPVAKQAGSMPSIAFGTHAGPLDDLVAGAKPSITVVDDHFGAVTSHGIYIEPKPDLEHQVQVREGTHTKIDAPNSYIWEGVGILSIGDMGLGIAKLLIAKGFTIATNCKGRSQDTVSRAKSAKVTILDSDTDLVNKCDVILSVVPPRDAVDTAQRVFDAAQALEAKPGGRQLYFADMNAVAPSTCKAMAATFAKSAAPIRFVDGCILGGPPAPPSSADADAGGGEWSCPLMPTSGPHDLAQAFPLLAHSLRARHISDAVGAASGLKMCFASMSKGYAAIATQAFTTAHRLGVLPELQSALGELAPARARQIEASLAGMPPKAYRWVREMEEISLTFAEEGGFEGAADMFRGAAEVYRTVAEETVLGKEKVGDRKRGRTGEDVAAAMAEGIERKRKKRD</sequence>
<dbReference type="SUPFAM" id="SSF48179">
    <property type="entry name" value="6-phosphogluconate dehydrogenase C-terminal domain-like"/>
    <property type="match status" value="1"/>
</dbReference>
<dbReference type="InParanoid" id="A0A507B6J7"/>
<dbReference type="GO" id="GO:0003677">
    <property type="term" value="F:DNA binding"/>
    <property type="evidence" value="ECO:0007669"/>
    <property type="project" value="TreeGrafter"/>
</dbReference>
<dbReference type="InterPro" id="IPR013328">
    <property type="entry name" value="6PGD_dom2"/>
</dbReference>
<evidence type="ECO:0000256" key="1">
    <source>
        <dbReference type="ARBA" id="ARBA00007598"/>
    </source>
</evidence>
<organism evidence="4 5">
    <name type="scientific">Thyridium curvatum</name>
    <dbReference type="NCBI Taxonomy" id="1093900"/>
    <lineage>
        <taxon>Eukaryota</taxon>
        <taxon>Fungi</taxon>
        <taxon>Dikarya</taxon>
        <taxon>Ascomycota</taxon>
        <taxon>Pezizomycotina</taxon>
        <taxon>Sordariomycetes</taxon>
        <taxon>Sordariomycetidae</taxon>
        <taxon>Thyridiales</taxon>
        <taxon>Thyridiaceae</taxon>
        <taxon>Thyridium</taxon>
    </lineage>
</organism>
<feature type="domain" description="6-phosphogluconate dehydrogenase NADP-binding" evidence="2">
    <location>
        <begin position="497"/>
        <end position="626"/>
    </location>
</feature>
<dbReference type="GeneID" id="41971834"/>
<dbReference type="InterPro" id="IPR051265">
    <property type="entry name" value="HIBADH-related_NP60_sf"/>
</dbReference>
<name>A0A507B6J7_9PEZI</name>
<dbReference type="InterPro" id="IPR006115">
    <property type="entry name" value="6PGDH_NADP-bd"/>
</dbReference>